<reference evidence="1" key="1">
    <citation type="journal article" date="2014" name="Front. Microbiol.">
        <title>High frequency of phylogenetically diverse reductive dehalogenase-homologous genes in deep subseafloor sedimentary metagenomes.</title>
        <authorList>
            <person name="Kawai M."/>
            <person name="Futagami T."/>
            <person name="Toyoda A."/>
            <person name="Takaki Y."/>
            <person name="Nishi S."/>
            <person name="Hori S."/>
            <person name="Arai W."/>
            <person name="Tsubouchi T."/>
            <person name="Morono Y."/>
            <person name="Uchiyama I."/>
            <person name="Ito T."/>
            <person name="Fujiyama A."/>
            <person name="Inagaki F."/>
            <person name="Takami H."/>
        </authorList>
    </citation>
    <scope>NUCLEOTIDE SEQUENCE</scope>
    <source>
        <strain evidence="1">Expedition CK06-06</strain>
    </source>
</reference>
<name>X1CDM4_9ZZZZ</name>
<evidence type="ECO:0000313" key="1">
    <source>
        <dbReference type="EMBL" id="GAH06376.1"/>
    </source>
</evidence>
<dbReference type="EMBL" id="BART01033299">
    <property type="protein sequence ID" value="GAH06376.1"/>
    <property type="molecule type" value="Genomic_DNA"/>
</dbReference>
<sequence length="77" mass="9010">LSWMPDDPEKKKILENLRDRINEILEANEGKQVDFNSLIQVIMLDFSEINEKQISYYIKVLIDLGEIVGDKILNFTL</sequence>
<dbReference type="AlphaFoldDB" id="X1CDM4"/>
<proteinExistence type="predicted"/>
<protein>
    <submittedName>
        <fullName evidence="1">Uncharacterized protein</fullName>
    </submittedName>
</protein>
<organism evidence="1">
    <name type="scientific">marine sediment metagenome</name>
    <dbReference type="NCBI Taxonomy" id="412755"/>
    <lineage>
        <taxon>unclassified sequences</taxon>
        <taxon>metagenomes</taxon>
        <taxon>ecological metagenomes</taxon>
    </lineage>
</organism>
<feature type="non-terminal residue" evidence="1">
    <location>
        <position position="1"/>
    </location>
</feature>
<gene>
    <name evidence="1" type="ORF">S01H4_57280</name>
</gene>
<comment type="caution">
    <text evidence="1">The sequence shown here is derived from an EMBL/GenBank/DDBJ whole genome shotgun (WGS) entry which is preliminary data.</text>
</comment>
<accession>X1CDM4</accession>